<reference evidence="3" key="1">
    <citation type="submission" date="2025-08" db="UniProtKB">
        <authorList>
            <consortium name="RefSeq"/>
        </authorList>
    </citation>
    <scope>IDENTIFICATION</scope>
    <source>
        <tissue evidence="3">Blood</tissue>
    </source>
</reference>
<feature type="region of interest" description="Disordered" evidence="1">
    <location>
        <begin position="296"/>
        <end position="343"/>
    </location>
</feature>
<feature type="region of interest" description="Disordered" evidence="1">
    <location>
        <begin position="111"/>
        <end position="144"/>
    </location>
</feature>
<dbReference type="RefSeq" id="XP_044776379.1">
    <property type="nucleotide sequence ID" value="XM_044920444.1"/>
</dbReference>
<evidence type="ECO:0000313" key="3">
    <source>
        <dbReference type="RefSeq" id="XP_044776379.1"/>
    </source>
</evidence>
<sequence>MGSPAGPLERRRVNEEKPHCLGFPPSLWHSYWPLDAELFKKAVPYHCLGCIWSPRDKKGKGHLAPTVGCRFEDAWQKMLIPENAVGFFMDEVPADFALAYTAVRRLHQVPPHLPGEQSASAGLPGSRRRPGSEGLVGGRPGPPEVRAVLRGRAEHLPPPPLACGCPSVLGGGLSVVRAVWPGVRPCARARCRPPLVGALPAPLPPRPCLRRAQGWHCGRGRRAVTPALHTLKPGRASGGGVNGPAVSQEHAGLVAGAPGSRSAVRGRVQASVKGRFLCFSREFACWKPRAWEGVSGTRATAVAPEGPRKTSRHHPDGGGELNTGTSRRDPGWLLGVTDSPIPG</sequence>
<keyword evidence="2" id="KW-1185">Reference proteome</keyword>
<protein>
    <submittedName>
        <fullName evidence="3">Uncharacterized protein LOC110581281</fullName>
    </submittedName>
</protein>
<evidence type="ECO:0000256" key="1">
    <source>
        <dbReference type="SAM" id="MobiDB-lite"/>
    </source>
</evidence>
<gene>
    <name evidence="3" type="primary">LOC110581281</name>
</gene>
<evidence type="ECO:0000313" key="2">
    <source>
        <dbReference type="Proteomes" id="UP000248481"/>
    </source>
</evidence>
<dbReference type="AlphaFoldDB" id="A0A8M1MYH2"/>
<dbReference type="GeneID" id="110581281"/>
<dbReference type="KEGG" id="nsu:110581281"/>
<name>A0A8M1MYH2_NEOSC</name>
<organism evidence="2 3">
    <name type="scientific">Neomonachus schauinslandi</name>
    <name type="common">Hawaiian monk seal</name>
    <name type="synonym">Monachus schauinslandi</name>
    <dbReference type="NCBI Taxonomy" id="29088"/>
    <lineage>
        <taxon>Eukaryota</taxon>
        <taxon>Metazoa</taxon>
        <taxon>Chordata</taxon>
        <taxon>Craniata</taxon>
        <taxon>Vertebrata</taxon>
        <taxon>Euteleostomi</taxon>
        <taxon>Mammalia</taxon>
        <taxon>Eutheria</taxon>
        <taxon>Laurasiatheria</taxon>
        <taxon>Carnivora</taxon>
        <taxon>Caniformia</taxon>
        <taxon>Pinnipedia</taxon>
        <taxon>Phocidae</taxon>
        <taxon>Monachinae</taxon>
        <taxon>Monachini</taxon>
        <taxon>Neomonachus</taxon>
    </lineage>
</organism>
<accession>A0A8M1MYH2</accession>
<dbReference type="Proteomes" id="UP000248481">
    <property type="component" value="Chromosome 13"/>
</dbReference>
<proteinExistence type="predicted"/>